<dbReference type="SMART" id="SM01043">
    <property type="entry name" value="BTAD"/>
    <property type="match status" value="1"/>
</dbReference>
<dbReference type="InterPro" id="IPR016032">
    <property type="entry name" value="Sig_transdc_resp-reg_C-effctor"/>
</dbReference>
<dbReference type="Gene3D" id="1.10.10.10">
    <property type="entry name" value="Winged helix-like DNA-binding domain superfamily/Winged helix DNA-binding domain"/>
    <property type="match status" value="1"/>
</dbReference>
<gene>
    <name evidence="3" type="ORF">HRbin17_02785</name>
</gene>
<dbReference type="EMBL" id="BEHT01000065">
    <property type="protein sequence ID" value="GBD00247.1"/>
    <property type="molecule type" value="Genomic_DNA"/>
</dbReference>
<evidence type="ECO:0000259" key="2">
    <source>
        <dbReference type="SMART" id="SM01043"/>
    </source>
</evidence>
<protein>
    <submittedName>
        <fullName evidence="3">HTH-type transcriptional regulator</fullName>
    </submittedName>
</protein>
<dbReference type="SUPFAM" id="SSF46894">
    <property type="entry name" value="C-terminal effector domain of the bipartite response regulators"/>
    <property type="match status" value="1"/>
</dbReference>
<dbReference type="GO" id="GO:0006355">
    <property type="term" value="P:regulation of DNA-templated transcription"/>
    <property type="evidence" value="ECO:0007669"/>
    <property type="project" value="InterPro"/>
</dbReference>
<dbReference type="PANTHER" id="PTHR47691:SF3">
    <property type="entry name" value="HTH-TYPE TRANSCRIPTIONAL REGULATOR RV0890C-RELATED"/>
    <property type="match status" value="1"/>
</dbReference>
<dbReference type="InterPro" id="IPR011990">
    <property type="entry name" value="TPR-like_helical_dom_sf"/>
</dbReference>
<dbReference type="Pfam" id="PF13424">
    <property type="entry name" value="TPR_12"/>
    <property type="match status" value="3"/>
</dbReference>
<dbReference type="Gene3D" id="1.25.40.10">
    <property type="entry name" value="Tetratricopeptide repeat domain"/>
    <property type="match status" value="3"/>
</dbReference>
<dbReference type="SUPFAM" id="SSF48452">
    <property type="entry name" value="TPR-like"/>
    <property type="match status" value="3"/>
</dbReference>
<dbReference type="GO" id="GO:0003677">
    <property type="term" value="F:DNA binding"/>
    <property type="evidence" value="ECO:0007669"/>
    <property type="project" value="InterPro"/>
</dbReference>
<dbReference type="Proteomes" id="UP000236173">
    <property type="component" value="Unassembled WGS sequence"/>
</dbReference>
<evidence type="ECO:0000313" key="4">
    <source>
        <dbReference type="Proteomes" id="UP000236173"/>
    </source>
</evidence>
<dbReference type="InterPro" id="IPR019734">
    <property type="entry name" value="TPR_rpt"/>
</dbReference>
<dbReference type="PANTHER" id="PTHR47691">
    <property type="entry name" value="REGULATOR-RELATED"/>
    <property type="match status" value="1"/>
</dbReference>
<feature type="domain" description="Bacterial transcriptional activator" evidence="2">
    <location>
        <begin position="104"/>
        <end position="234"/>
    </location>
</feature>
<organism evidence="3 4">
    <name type="scientific">Candidatus Fervidibacter japonicus</name>
    <dbReference type="NCBI Taxonomy" id="2035412"/>
    <lineage>
        <taxon>Bacteria</taxon>
        <taxon>Candidatus Fervidibacterota</taxon>
        <taxon>Candidatus Fervidibacter</taxon>
    </lineage>
</organism>
<proteinExistence type="predicted"/>
<dbReference type="InterPro" id="IPR005158">
    <property type="entry name" value="BTAD"/>
</dbReference>
<evidence type="ECO:0000313" key="3">
    <source>
        <dbReference type="EMBL" id="GBD00247.1"/>
    </source>
</evidence>
<sequence>MAWCYIELFGGLRVRVNGRLITRFRTRKTAALLAYLAYYHDRLHPREALVDLFWGDSELELGRNSLSKALSSLRQQMMPPAGVQGGVLYADRFYVGLRAEYVTTDVAEFETRLRAARRARSDAERITHLANAVQLYRGELLPEFDDEWVEPERARRAEQFANAVQALVNLYEGMGDLEQALYYARLAVTVDPLSELACERLMRLLLTLQQPAEALREFQEFRRRLTGRLGQDAVCFSTHLTALAREAERRLARFSTPSPHSPEAATILALSEFSPLPLGTVTLLGVSWRHRANGQDLAGRLQDLVRHHNGQLLKADNGKLFALFRCARWAAKCAIACRTLLPENAAQGVLDIVDLTDSAQLPEVLRHMEQLLAAVEGGRWLCSEATATVLQCGGWLFTASSDDPALSTLAKPALLVPLEDAVAVGETMATNLPPSVNCFFGRADELSQLRRALLQEGAALVTLVGLGGCGKTRLAVELGRQVLDAYQGRVWFVPLQNVADSEGLGGALARALGLTPSARGPSPAERALQMLAGQRCLLIWDAFEQVAPDGTKVLQAFMERLPMAQHLVTSRCPLGLPQERVFPLLPLPVPLLPTDAGLAASPDLEALRACPSVQMFVDRAQAVRPDFQLTDRTAPKVAAICARLEGFPLAIEIAAGWLASLSLTQIEDNLKRRLDFLQSCRRDIPARHRSLRTVLMMTWELLPPTLHRCLEGMSVFRGGATAQAVSAVTEMGTVDAADALTQLQQWGLVYCVENAESHRRFFLLDTVREFVAEQLSPDALMALRHRHAAFFTALAERLGNGVGCTAADWAQWLRDMETERDNLRGALEWAVEHEPPTALRLMRALAPFWAIQGTRQEAYAWAQRLHRRVADADPAMWAESCLLAANWALSAGEGKTAEALGKTALTLFERVHNTVGQAEAHLLLTHIAQWLGDTAAAVHHAQRSLALWRACHNPSGEAEAENALAYLAFRQGDLEGSRHRYTRVLHLCEKMGDALRVAKAKVNLAAIAWRQGDYATARALYEEVAAFWRVVNPTKLAGLLTDFGLIALQTGDYEQARRHYEAALTVRRAWGDRAGVGAALNGLASVAWRKGQLDEAERLFAESLAIFEAIGNRWGKALNLMDLGNVALLKGDLDRAETLLSQSLQMWQELDDRWGIATALRLLSVVAVRQGRVRRAVTQLKESLKLADAMGDKVGIIEGAETLAEIAAQMNNCHLAAQLLAVSVALRRQLKAPLPQVKNKHYTMLIDRLRSALGVAALGAIWQNKCNGLPSVRRLVSDALAFCEPTCLRSPNGAHALARTVASLQNPSECSAALSTAVRTTSSTSSRRSSCHDEGARGSLHSLDMESEANDAL</sequence>
<dbReference type="SMART" id="SM00028">
    <property type="entry name" value="TPR"/>
    <property type="match status" value="8"/>
</dbReference>
<accession>A0A2H5XGE6</accession>
<dbReference type="Pfam" id="PF03704">
    <property type="entry name" value="BTAD"/>
    <property type="match status" value="1"/>
</dbReference>
<evidence type="ECO:0000256" key="1">
    <source>
        <dbReference type="SAM" id="MobiDB-lite"/>
    </source>
</evidence>
<reference evidence="4" key="1">
    <citation type="submission" date="2017-09" db="EMBL/GenBank/DDBJ databases">
        <title>Metaegenomics of thermophilic ammonia-oxidizing enrichment culture.</title>
        <authorList>
            <person name="Kato S."/>
            <person name="Suzuki K."/>
        </authorList>
    </citation>
    <scope>NUCLEOTIDE SEQUENCE [LARGE SCALE GENOMIC DNA]</scope>
</reference>
<name>A0A2H5XGE6_9BACT</name>
<dbReference type="InterPro" id="IPR036388">
    <property type="entry name" value="WH-like_DNA-bd_sf"/>
</dbReference>
<dbReference type="Gene3D" id="3.40.50.300">
    <property type="entry name" value="P-loop containing nucleotide triphosphate hydrolases"/>
    <property type="match status" value="1"/>
</dbReference>
<dbReference type="InterPro" id="IPR027417">
    <property type="entry name" value="P-loop_NTPase"/>
</dbReference>
<comment type="caution">
    <text evidence="3">The sequence shown here is derived from an EMBL/GenBank/DDBJ whole genome shotgun (WGS) entry which is preliminary data.</text>
</comment>
<dbReference type="SUPFAM" id="SSF52540">
    <property type="entry name" value="P-loop containing nucleoside triphosphate hydrolases"/>
    <property type="match status" value="1"/>
</dbReference>
<feature type="region of interest" description="Disordered" evidence="1">
    <location>
        <begin position="1323"/>
        <end position="1353"/>
    </location>
</feature>